<keyword evidence="10" id="KW-1185">Reference proteome</keyword>
<feature type="transmembrane region" description="Helical" evidence="7">
    <location>
        <begin position="94"/>
        <end position="113"/>
    </location>
</feature>
<dbReference type="InterPro" id="IPR052983">
    <property type="entry name" value="MFS_Riboflavin_Transporter"/>
</dbReference>
<feature type="domain" description="Major facilitator superfamily (MFS) profile" evidence="8">
    <location>
        <begin position="25"/>
        <end position="420"/>
    </location>
</feature>
<proteinExistence type="predicted"/>
<keyword evidence="5 7" id="KW-0472">Membrane</keyword>
<sequence length="429" mass="43912">MTLPSPPPTPAGLRVDGRRTAPPNTRTLVAVLAITQTVGYGVLYYAFAVLLTPTAADLDTSATAVTGAHTASILVAAALAVPIGRRLDRYGGRALMTCGSLLGTVLLLAWSRVDQVWQLYLVQIGIGIASAASLYEAAFAVIIACHRPERRSGALLALTVVAGFAGTIFLPLTGWLVDRHGWRTALLILAAVHAVTAPLHAAVVRRPPNTSHHPAHQPDDPGIPPAAARSPVRAALADRGFWLLAAGFTAHTAAISAYTVLLIAALIAWGHPPAFAAAIAGLTGVLSVTGRLITTGLRRRYRTTTITAVVFAVQAVAALALPLTATGIGGAIVAVVGFGLGFGVATIAKPVILAERYDIRRYATLAGVLVAPTTLAKACAPLAAATLHAATGSYTPVLVAVAVCCGIAATAIAACSGKAPPARARRLSE</sequence>
<dbReference type="Gene3D" id="1.20.1250.20">
    <property type="entry name" value="MFS general substrate transporter like domains"/>
    <property type="match status" value="1"/>
</dbReference>
<gene>
    <name evidence="9" type="ORF">J5X75_40590</name>
</gene>
<feature type="transmembrane region" description="Helical" evidence="7">
    <location>
        <begin position="155"/>
        <end position="176"/>
    </location>
</feature>
<evidence type="ECO:0000259" key="8">
    <source>
        <dbReference type="PROSITE" id="PS50850"/>
    </source>
</evidence>
<dbReference type="Proteomes" id="UP000679690">
    <property type="component" value="Unassembled WGS sequence"/>
</dbReference>
<keyword evidence="2" id="KW-0813">Transport</keyword>
<dbReference type="PANTHER" id="PTHR43385:SF1">
    <property type="entry name" value="RIBOFLAVIN TRANSPORTER RIBJ"/>
    <property type="match status" value="1"/>
</dbReference>
<evidence type="ECO:0000256" key="2">
    <source>
        <dbReference type="ARBA" id="ARBA00022448"/>
    </source>
</evidence>
<feature type="transmembrane region" description="Helical" evidence="7">
    <location>
        <begin position="62"/>
        <end position="82"/>
    </location>
</feature>
<feature type="transmembrane region" description="Helical" evidence="7">
    <location>
        <begin position="331"/>
        <end position="352"/>
    </location>
</feature>
<feature type="transmembrane region" description="Helical" evidence="7">
    <location>
        <begin position="182"/>
        <end position="204"/>
    </location>
</feature>
<protein>
    <submittedName>
        <fullName evidence="9">MFS transporter</fullName>
    </submittedName>
</protein>
<keyword evidence="3 7" id="KW-0812">Transmembrane</keyword>
<comment type="caution">
    <text evidence="9">The sequence shown here is derived from an EMBL/GenBank/DDBJ whole genome shotgun (WGS) entry which is preliminary data.</text>
</comment>
<organism evidence="9 10">
    <name type="scientific">Actinoplanes flavus</name>
    <dbReference type="NCBI Taxonomy" id="2820290"/>
    <lineage>
        <taxon>Bacteria</taxon>
        <taxon>Bacillati</taxon>
        <taxon>Actinomycetota</taxon>
        <taxon>Actinomycetes</taxon>
        <taxon>Micromonosporales</taxon>
        <taxon>Micromonosporaceae</taxon>
        <taxon>Actinoplanes</taxon>
    </lineage>
</organism>
<dbReference type="PROSITE" id="PS50850">
    <property type="entry name" value="MFS"/>
    <property type="match status" value="1"/>
</dbReference>
<evidence type="ECO:0000256" key="7">
    <source>
        <dbReference type="SAM" id="Phobius"/>
    </source>
</evidence>
<dbReference type="InterPro" id="IPR020846">
    <property type="entry name" value="MFS_dom"/>
</dbReference>
<feature type="transmembrane region" description="Helical" evidence="7">
    <location>
        <begin position="28"/>
        <end position="50"/>
    </location>
</feature>
<feature type="compositionally biased region" description="Pro residues" evidence="6">
    <location>
        <begin position="1"/>
        <end position="10"/>
    </location>
</feature>
<dbReference type="Pfam" id="PF07690">
    <property type="entry name" value="MFS_1"/>
    <property type="match status" value="1"/>
</dbReference>
<accession>A0ABS3UZ14</accession>
<evidence type="ECO:0000256" key="3">
    <source>
        <dbReference type="ARBA" id="ARBA00022692"/>
    </source>
</evidence>
<dbReference type="EMBL" id="JAGFNS010000046">
    <property type="protein sequence ID" value="MBO3743815.1"/>
    <property type="molecule type" value="Genomic_DNA"/>
</dbReference>
<dbReference type="InterPro" id="IPR011701">
    <property type="entry name" value="MFS"/>
</dbReference>
<dbReference type="PANTHER" id="PTHR43385">
    <property type="entry name" value="RIBOFLAVIN TRANSPORTER RIBJ"/>
    <property type="match status" value="1"/>
</dbReference>
<evidence type="ECO:0000313" key="9">
    <source>
        <dbReference type="EMBL" id="MBO3743815.1"/>
    </source>
</evidence>
<feature type="transmembrane region" description="Helical" evidence="7">
    <location>
        <begin position="274"/>
        <end position="293"/>
    </location>
</feature>
<feature type="region of interest" description="Disordered" evidence="6">
    <location>
        <begin position="1"/>
        <end position="20"/>
    </location>
</feature>
<feature type="transmembrane region" description="Helical" evidence="7">
    <location>
        <begin position="241"/>
        <end position="268"/>
    </location>
</feature>
<dbReference type="InterPro" id="IPR036259">
    <property type="entry name" value="MFS_trans_sf"/>
</dbReference>
<name>A0ABS3UZ14_9ACTN</name>
<evidence type="ECO:0000313" key="10">
    <source>
        <dbReference type="Proteomes" id="UP000679690"/>
    </source>
</evidence>
<feature type="transmembrane region" description="Helical" evidence="7">
    <location>
        <begin position="364"/>
        <end position="385"/>
    </location>
</feature>
<evidence type="ECO:0000256" key="1">
    <source>
        <dbReference type="ARBA" id="ARBA00004651"/>
    </source>
</evidence>
<feature type="transmembrane region" description="Helical" evidence="7">
    <location>
        <begin position="397"/>
        <end position="417"/>
    </location>
</feature>
<keyword evidence="4 7" id="KW-1133">Transmembrane helix</keyword>
<evidence type="ECO:0000256" key="6">
    <source>
        <dbReference type="SAM" id="MobiDB-lite"/>
    </source>
</evidence>
<feature type="transmembrane region" description="Helical" evidence="7">
    <location>
        <begin position="305"/>
        <end position="325"/>
    </location>
</feature>
<dbReference type="SUPFAM" id="SSF103473">
    <property type="entry name" value="MFS general substrate transporter"/>
    <property type="match status" value="1"/>
</dbReference>
<comment type="subcellular location">
    <subcellularLocation>
        <location evidence="1">Cell membrane</location>
        <topology evidence="1">Multi-pass membrane protein</topology>
    </subcellularLocation>
</comment>
<evidence type="ECO:0000256" key="5">
    <source>
        <dbReference type="ARBA" id="ARBA00023136"/>
    </source>
</evidence>
<feature type="transmembrane region" description="Helical" evidence="7">
    <location>
        <begin position="119"/>
        <end position="143"/>
    </location>
</feature>
<reference evidence="9 10" key="1">
    <citation type="submission" date="2021-03" db="EMBL/GenBank/DDBJ databases">
        <title>Actinoplanes flavus sp. nov., a novel actinomycete isolated from Coconut Palm rhizosphere soil.</title>
        <authorList>
            <person name="Luo X."/>
        </authorList>
    </citation>
    <scope>NUCLEOTIDE SEQUENCE [LARGE SCALE GENOMIC DNA]</scope>
    <source>
        <strain evidence="9 10">NEAU-H7</strain>
    </source>
</reference>
<evidence type="ECO:0000256" key="4">
    <source>
        <dbReference type="ARBA" id="ARBA00022989"/>
    </source>
</evidence>